<reference evidence="2 3" key="3">
    <citation type="journal article" date="2022" name="Int. J. Syst. Evol. Microbiol.">
        <title>Strains of Bradyrhizobium barranii sp. nov. associated with legumes native to Canada are symbionts of soybeans and belong to different subspecies (subsp. barranii subsp. nov. and subsp. apii subsp. nov.) and symbiovars (sv. glycinearum and sv. septentrionale).</title>
        <authorList>
            <person name="Bromfield E.S.P."/>
            <person name="Cloutier S."/>
            <person name="Wasai-Hara S."/>
            <person name="Minamisawa K."/>
        </authorList>
    </citation>
    <scope>NUCLEOTIDE SEQUENCE [LARGE SCALE GENOMIC DNA]</scope>
    <source>
        <strain evidence="2 3">323S2</strain>
    </source>
</reference>
<dbReference type="RefSeq" id="WP_166343071.1">
    <property type="nucleotide sequence ID" value="NZ_CP088280.1"/>
</dbReference>
<name>A0A7Z0Q465_9BRAD</name>
<accession>A0A7Z0Q465</accession>
<organism evidence="1">
    <name type="scientific">Bradyrhizobium barranii subsp. barranii</name>
    <dbReference type="NCBI Taxonomy" id="2823807"/>
    <lineage>
        <taxon>Bacteria</taxon>
        <taxon>Pseudomonadati</taxon>
        <taxon>Pseudomonadota</taxon>
        <taxon>Alphaproteobacteria</taxon>
        <taxon>Hyphomicrobiales</taxon>
        <taxon>Nitrobacteraceae</taxon>
        <taxon>Bradyrhizobium</taxon>
        <taxon>Bradyrhizobium barranii</taxon>
    </lineage>
</organism>
<evidence type="ECO:0000313" key="3">
    <source>
        <dbReference type="Proteomes" id="UP000564836"/>
    </source>
</evidence>
<dbReference type="EMBL" id="JACBFH010000001">
    <property type="protein sequence ID" value="NYY87473.1"/>
    <property type="molecule type" value="Genomic_DNA"/>
</dbReference>
<evidence type="ECO:0000313" key="2">
    <source>
        <dbReference type="EMBL" id="UGX96380.1"/>
    </source>
</evidence>
<dbReference type="AlphaFoldDB" id="A0A7Z0Q465"/>
<reference evidence="1" key="2">
    <citation type="submission" date="2020-06" db="EMBL/GenBank/DDBJ databases">
        <title>Whole Genome Sequence of Bradyrhizobium sp. Strain 323S2.</title>
        <authorList>
            <person name="Bromfield E.S.P."/>
        </authorList>
    </citation>
    <scope>NUCLEOTIDE SEQUENCE [LARGE SCALE GENOMIC DNA]</scope>
    <source>
        <strain evidence="1">323S2</strain>
    </source>
</reference>
<protein>
    <submittedName>
        <fullName evidence="1">Uncharacterized protein</fullName>
    </submittedName>
</protein>
<evidence type="ECO:0000313" key="1">
    <source>
        <dbReference type="EMBL" id="NYY87473.1"/>
    </source>
</evidence>
<gene>
    <name evidence="2" type="ORF">G6321_00015045</name>
    <name evidence="1" type="ORF">G6321_03225</name>
</gene>
<reference evidence="2 3" key="1">
    <citation type="journal article" date="2017" name="Syst. Appl. Microbiol.">
        <title>Soybeans inoculated with root zone soils of Canadian native legumes harbour diverse and novel Bradyrhizobium spp. that possess agricultural potential.</title>
        <authorList>
            <person name="Bromfield E.S.P."/>
            <person name="Cloutier S."/>
            <person name="Tambong J.T."/>
            <person name="Tran Thi T.V."/>
        </authorList>
    </citation>
    <scope>NUCLEOTIDE SEQUENCE [LARGE SCALE GENOMIC DNA]</scope>
    <source>
        <strain evidence="2 3">323S2</strain>
    </source>
</reference>
<dbReference type="EMBL" id="CP088280">
    <property type="protein sequence ID" value="UGX96380.1"/>
    <property type="molecule type" value="Genomic_DNA"/>
</dbReference>
<sequence length="82" mass="8898">MIVAVLLATSVAQMPPAPRLNPEIYANVQRTGPGYIVMKETWVLPRLKLTAGQRILPGREDMNVAGRLLTNLIEKTCAAPAS</sequence>
<proteinExistence type="predicted"/>
<dbReference type="Proteomes" id="UP000564836">
    <property type="component" value="Chromosome"/>
</dbReference>